<keyword evidence="1" id="KW-0812">Transmembrane</keyword>
<feature type="transmembrane region" description="Helical" evidence="1">
    <location>
        <begin position="59"/>
        <end position="78"/>
    </location>
</feature>
<keyword evidence="1" id="KW-0472">Membrane</keyword>
<keyword evidence="3" id="KW-1185">Reference proteome</keyword>
<accession>A0ABV2AQ14</accession>
<keyword evidence="1" id="KW-1133">Transmembrane helix</keyword>
<protein>
    <submittedName>
        <fullName evidence="2">Uncharacterized protein</fullName>
    </submittedName>
</protein>
<gene>
    <name evidence="2" type="ORF">MHBO_003296</name>
</gene>
<organism evidence="2 3">
    <name type="scientific">Bonamia ostreae</name>
    <dbReference type="NCBI Taxonomy" id="126728"/>
    <lineage>
        <taxon>Eukaryota</taxon>
        <taxon>Sar</taxon>
        <taxon>Rhizaria</taxon>
        <taxon>Endomyxa</taxon>
        <taxon>Ascetosporea</taxon>
        <taxon>Haplosporida</taxon>
        <taxon>Bonamia</taxon>
    </lineage>
</organism>
<name>A0ABV2AQ14_9EUKA</name>
<feature type="non-terminal residue" evidence="2">
    <location>
        <position position="136"/>
    </location>
</feature>
<evidence type="ECO:0000256" key="1">
    <source>
        <dbReference type="SAM" id="Phobius"/>
    </source>
</evidence>
<comment type="caution">
    <text evidence="2">The sequence shown here is derived from an EMBL/GenBank/DDBJ whole genome shotgun (WGS) entry which is preliminary data.</text>
</comment>
<dbReference type="EMBL" id="JBDODL010001741">
    <property type="protein sequence ID" value="MES1921765.1"/>
    <property type="molecule type" value="Genomic_DNA"/>
</dbReference>
<evidence type="ECO:0000313" key="2">
    <source>
        <dbReference type="EMBL" id="MES1921765.1"/>
    </source>
</evidence>
<sequence length="136" mass="15690">MSVDHEIEKFVRMPLKSKSDLVLFEKMASKKILFSDNVETQDAKIFYDAPNNIKKSERAFPILIIISNIAVFAIFAIFIVFAKLYYFLTLFVLLFPCSYFLVKIYNGPGYVEKGTLRFDQNVFSALDTKGYSYCGF</sequence>
<dbReference type="Proteomes" id="UP001439008">
    <property type="component" value="Unassembled WGS sequence"/>
</dbReference>
<reference evidence="2 3" key="1">
    <citation type="journal article" date="2024" name="BMC Biol.">
        <title>Comparative genomics of Ascetosporea gives new insight into the evolutionary basis for animal parasitism in Rhizaria.</title>
        <authorList>
            <person name="Hiltunen Thoren M."/>
            <person name="Onut-Brannstrom I."/>
            <person name="Alfjorden A."/>
            <person name="Peckova H."/>
            <person name="Swords F."/>
            <person name="Hooper C."/>
            <person name="Holzer A.S."/>
            <person name="Bass D."/>
            <person name="Burki F."/>
        </authorList>
    </citation>
    <scope>NUCLEOTIDE SEQUENCE [LARGE SCALE GENOMIC DNA]</scope>
    <source>
        <strain evidence="2">20-A016</strain>
    </source>
</reference>
<evidence type="ECO:0000313" key="3">
    <source>
        <dbReference type="Proteomes" id="UP001439008"/>
    </source>
</evidence>
<proteinExistence type="predicted"/>
<feature type="transmembrane region" description="Helical" evidence="1">
    <location>
        <begin position="84"/>
        <end position="102"/>
    </location>
</feature>